<dbReference type="Pfam" id="PF12969">
    <property type="entry name" value="DUF3857"/>
    <property type="match status" value="1"/>
</dbReference>
<keyword evidence="5" id="KW-1185">Reference proteome</keyword>
<proteinExistence type="predicted"/>
<dbReference type="AlphaFoldDB" id="A0A951IUF0"/>
<comment type="caution">
    <text evidence="4">The sequence shown here is derived from an EMBL/GenBank/DDBJ whole genome shotgun (WGS) entry which is preliminary data.</text>
</comment>
<evidence type="ECO:0000313" key="4">
    <source>
        <dbReference type="EMBL" id="MBW3466337.1"/>
    </source>
</evidence>
<dbReference type="RefSeq" id="WP_219286117.1">
    <property type="nucleotide sequence ID" value="NZ_RPHB01000001.1"/>
</dbReference>
<name>A0A951IUF0_9BACT</name>
<dbReference type="InterPro" id="IPR024618">
    <property type="entry name" value="DUF3857"/>
</dbReference>
<feature type="domain" description="Transglutaminase-like" evidence="2">
    <location>
        <begin position="295"/>
        <end position="356"/>
    </location>
</feature>
<evidence type="ECO:0000259" key="2">
    <source>
        <dbReference type="Pfam" id="PF01841"/>
    </source>
</evidence>
<dbReference type="InterPro" id="IPR002931">
    <property type="entry name" value="Transglutaminase-like"/>
</dbReference>
<sequence length="643" mass="73405">MERKLIANLIFLLVISLQTNAQDMKYGKITKAEKELTFVAFEPDADAVVLEENSFNIFNGGVLHNHYHKRVKILKESGVENGNVRIRYFSGNNGIQNINKISAQLVNFDGDNEEVTKLSKADFFYVDGENGWKEVRFTFPDVRPGSILEFEYNMQDKGITFLDSWIFQNHIPTLKSTYSISIPSYLNYRLMSQGEQILKTTAKQYDGVYKWTLNDLHSIKEEPFMTNYQDYLEKLDFQLAGYVSSSSALGGGRSFKETYTNWQELSDFIFESERFGSYLKPSKSLSGLFYNATENSDKLSKAKAVYSYVQNSIKFNNWQGYYPTQDLKSLLEKKQGSRADINLLLLAQLRANGISAVPFMISSKGNGRSHLLDSPFLDQFNQLVVLTEIEGKEYFLDASNENYPFGYLPLYFHVSQGYALRDKNSGLVPVTQQHRSGINQVGNIKVNESGKLQSQIHLRFSEYDAISQAISKVKLGDDDFKKEVFNKTGEFFEVKITEKYEPKRIMDISVLGQELELGQDLLMVSPFNYVRWSENPLKADYRTFPIDMLYVFNDMYSTVIEIPDGYELDDFPEPIEVMVPGNIAAFSYKVEPMGGTIKVSSSINFKHSLIPAGFYPELKYFFGLITSKLQEPIILKKSAVVAD</sequence>
<dbReference type="Pfam" id="PF01841">
    <property type="entry name" value="Transglut_core"/>
    <property type="match status" value="1"/>
</dbReference>
<keyword evidence="1" id="KW-0732">Signal</keyword>
<feature type="domain" description="DUF3857" evidence="3">
    <location>
        <begin position="66"/>
        <end position="218"/>
    </location>
</feature>
<gene>
    <name evidence="4" type="ORF">EGN73_00730</name>
</gene>
<feature type="chain" id="PRO_5036807757" evidence="1">
    <location>
        <begin position="22"/>
        <end position="643"/>
    </location>
</feature>
<feature type="signal peptide" evidence="1">
    <location>
        <begin position="1"/>
        <end position="21"/>
    </location>
</feature>
<dbReference type="EMBL" id="RPHB01000001">
    <property type="protein sequence ID" value="MBW3466337.1"/>
    <property type="molecule type" value="Genomic_DNA"/>
</dbReference>
<evidence type="ECO:0000313" key="5">
    <source>
        <dbReference type="Proteomes" id="UP000727490"/>
    </source>
</evidence>
<organism evidence="4 5">
    <name type="scientific">Arthrospiribacter ruber</name>
    <dbReference type="NCBI Taxonomy" id="2487934"/>
    <lineage>
        <taxon>Bacteria</taxon>
        <taxon>Pseudomonadati</taxon>
        <taxon>Bacteroidota</taxon>
        <taxon>Cytophagia</taxon>
        <taxon>Cytophagales</taxon>
        <taxon>Cyclobacteriaceae</taxon>
        <taxon>Arthrospiribacter</taxon>
    </lineage>
</organism>
<accession>A0A951IUF0</accession>
<dbReference type="Proteomes" id="UP000727490">
    <property type="component" value="Unassembled WGS sequence"/>
</dbReference>
<evidence type="ECO:0000256" key="1">
    <source>
        <dbReference type="SAM" id="SignalP"/>
    </source>
</evidence>
<protein>
    <submittedName>
        <fullName evidence="4">DUF3857 domain-containing protein</fullName>
    </submittedName>
</protein>
<reference evidence="4 5" key="1">
    <citation type="journal article" date="2020" name="Syst. Appl. Microbiol.">
        <title>Arthrospiribacter ruber gen. nov., sp. nov., a novel bacterium isolated from Arthrospira cultures.</title>
        <authorList>
            <person name="Waleron M."/>
            <person name="Misztak A."/>
            <person name="Waleron M.M."/>
            <person name="Furmaniak M."/>
            <person name="Mrozik A."/>
            <person name="Waleron K."/>
        </authorList>
    </citation>
    <scope>NUCLEOTIDE SEQUENCE [LARGE SCALE GENOMIC DNA]</scope>
    <source>
        <strain evidence="4 5">DPMB0001</strain>
    </source>
</reference>
<evidence type="ECO:0000259" key="3">
    <source>
        <dbReference type="Pfam" id="PF12969"/>
    </source>
</evidence>